<gene>
    <name evidence="2" type="primary">LOC107828875</name>
</gene>
<evidence type="ECO:0000313" key="1">
    <source>
        <dbReference type="Proteomes" id="UP000790787"/>
    </source>
</evidence>
<organism evidence="1 2">
    <name type="scientific">Nicotiana tabacum</name>
    <name type="common">Common tobacco</name>
    <dbReference type="NCBI Taxonomy" id="4097"/>
    <lineage>
        <taxon>Eukaryota</taxon>
        <taxon>Viridiplantae</taxon>
        <taxon>Streptophyta</taxon>
        <taxon>Embryophyta</taxon>
        <taxon>Tracheophyta</taxon>
        <taxon>Spermatophyta</taxon>
        <taxon>Magnoliopsida</taxon>
        <taxon>eudicotyledons</taxon>
        <taxon>Gunneridae</taxon>
        <taxon>Pentapetalae</taxon>
        <taxon>asterids</taxon>
        <taxon>lamiids</taxon>
        <taxon>Solanales</taxon>
        <taxon>Solanaceae</taxon>
        <taxon>Nicotianoideae</taxon>
        <taxon>Nicotianeae</taxon>
        <taxon>Nicotiana</taxon>
    </lineage>
</organism>
<accession>A0AC58ST37</accession>
<keyword evidence="1" id="KW-1185">Reference proteome</keyword>
<name>A0AC58ST37_TOBAC</name>
<dbReference type="RefSeq" id="XP_075088145.1">
    <property type="nucleotide sequence ID" value="XM_075232044.1"/>
</dbReference>
<evidence type="ECO:0000313" key="2">
    <source>
        <dbReference type="RefSeq" id="XP_075088145.1"/>
    </source>
</evidence>
<reference evidence="1" key="1">
    <citation type="journal article" date="2014" name="Nat. Commun.">
        <title>The tobacco genome sequence and its comparison with those of tomato and potato.</title>
        <authorList>
            <person name="Sierro N."/>
            <person name="Battey J.N."/>
            <person name="Ouadi S."/>
            <person name="Bakaher N."/>
            <person name="Bovet L."/>
            <person name="Willig A."/>
            <person name="Goepfert S."/>
            <person name="Peitsch M.C."/>
            <person name="Ivanov N.V."/>
        </authorList>
    </citation>
    <scope>NUCLEOTIDE SEQUENCE [LARGE SCALE GENOMIC DNA]</scope>
</reference>
<sequence>MADGARIFELKKELSHIAQGPLDIASYFNKIKQLWDEIASISVNHLSVCTCGGNKKVEEEQKVSFNPQRPDNQRSFIICRYSKKSGHSIEKCYKLHGFPQNFKFTKGNTPRRTATHVEVQSPVNSDEIGNGGGPVMHAESEQLYTLPGLTKDQYSQLITLLQQSHISASLATLNILASTNFAGKLLPENGLFRTCLLTKIENTILIIDSGASDHMTFDKSILFDNQTLPIPYLVSVIKLELPILGPSLKKPLVLGRPDNGLYKLFQLPANSGPLCCHVTLPNSYLDHLLGSKNNAFDMLKAFIAMLETHFHTKVQTVRSDNALELGSSLSGSQYFSDKGIVHQTSCPHTPQQNGVVERKHRHLLDTARALLFQSHLPIRFWGDCILTATYLINRFPSPLLSHKSPFELLYDKPPSYSHLRAFGCLCYSTVPKPHRDKFQPRVVPCVLVEYPFAKKGYKLCKPYLFFFPSVPSVSTPPSSSSAHSPSPSSSHSHASSSLSPAPPPLRSQLPILEPSTYSQVAVVPE</sequence>
<dbReference type="Proteomes" id="UP000790787">
    <property type="component" value="Chromosome 16"/>
</dbReference>
<reference evidence="2" key="2">
    <citation type="submission" date="2025-08" db="UniProtKB">
        <authorList>
            <consortium name="RefSeq"/>
        </authorList>
    </citation>
    <scope>IDENTIFICATION</scope>
    <source>
        <tissue evidence="2">Leaf</tissue>
    </source>
</reference>
<protein>
    <submittedName>
        <fullName evidence="2">Uncharacterized protein LOC107828875</fullName>
    </submittedName>
</protein>
<proteinExistence type="predicted"/>